<accession>A0A8J5FE90</accession>
<keyword evidence="6" id="KW-1185">Reference proteome</keyword>
<feature type="region of interest" description="Disordered" evidence="4">
    <location>
        <begin position="1"/>
        <end position="26"/>
    </location>
</feature>
<dbReference type="EMBL" id="JACMSC010000015">
    <property type="protein sequence ID" value="KAG6485400.1"/>
    <property type="molecule type" value="Genomic_DNA"/>
</dbReference>
<organism evidence="5 6">
    <name type="scientific">Zingiber officinale</name>
    <name type="common">Ginger</name>
    <name type="synonym">Amomum zingiber</name>
    <dbReference type="NCBI Taxonomy" id="94328"/>
    <lineage>
        <taxon>Eukaryota</taxon>
        <taxon>Viridiplantae</taxon>
        <taxon>Streptophyta</taxon>
        <taxon>Embryophyta</taxon>
        <taxon>Tracheophyta</taxon>
        <taxon>Spermatophyta</taxon>
        <taxon>Magnoliopsida</taxon>
        <taxon>Liliopsida</taxon>
        <taxon>Zingiberales</taxon>
        <taxon>Zingiberaceae</taxon>
        <taxon>Zingiber</taxon>
    </lineage>
</organism>
<name>A0A8J5FE90_ZINOF</name>
<comment type="caution">
    <text evidence="5">The sequence shown here is derived from an EMBL/GenBank/DDBJ whole genome shotgun (WGS) entry which is preliminary data.</text>
</comment>
<feature type="short sequence motif" description="VHIID" evidence="3">
    <location>
        <begin position="146"/>
        <end position="150"/>
    </location>
</feature>
<dbReference type="InterPro" id="IPR005202">
    <property type="entry name" value="TF_GRAS"/>
</dbReference>
<feature type="compositionally biased region" description="Basic and acidic residues" evidence="4">
    <location>
        <begin position="14"/>
        <end position="26"/>
    </location>
</feature>
<comment type="similarity">
    <text evidence="3">Belongs to the GRAS family.</text>
</comment>
<evidence type="ECO:0000313" key="5">
    <source>
        <dbReference type="EMBL" id="KAG6485400.1"/>
    </source>
</evidence>
<feature type="compositionally biased region" description="Basic residues" evidence="4">
    <location>
        <begin position="1"/>
        <end position="13"/>
    </location>
</feature>
<keyword evidence="1" id="KW-0805">Transcription regulation</keyword>
<evidence type="ECO:0000256" key="4">
    <source>
        <dbReference type="SAM" id="MobiDB-lite"/>
    </source>
</evidence>
<dbReference type="AlphaFoldDB" id="A0A8J5FE90"/>
<dbReference type="Pfam" id="PF03514">
    <property type="entry name" value="GRAS"/>
    <property type="match status" value="1"/>
</dbReference>
<evidence type="ECO:0000256" key="2">
    <source>
        <dbReference type="ARBA" id="ARBA00023163"/>
    </source>
</evidence>
<dbReference type="Proteomes" id="UP000734854">
    <property type="component" value="Unassembled WGS sequence"/>
</dbReference>
<protein>
    <submittedName>
        <fullName evidence="5">Uncharacterized protein</fullName>
    </submittedName>
</protein>
<dbReference type="PROSITE" id="PS50985">
    <property type="entry name" value="GRAS"/>
    <property type="match status" value="1"/>
</dbReference>
<evidence type="ECO:0000256" key="1">
    <source>
        <dbReference type="ARBA" id="ARBA00023015"/>
    </source>
</evidence>
<comment type="caution">
    <text evidence="3">Lacks conserved residue(s) required for the propagation of feature annotation.</text>
</comment>
<dbReference type="PANTHER" id="PTHR31636">
    <property type="entry name" value="OSJNBA0084A10.13 PROTEIN-RELATED"/>
    <property type="match status" value="1"/>
</dbReference>
<keyword evidence="2" id="KW-0804">Transcription</keyword>
<proteinExistence type="inferred from homology"/>
<sequence>MEKKRCNHFSRGWKKPDGKELDLEEGRNSKQSAVFSYETHRTEMFDEILLFDGEKCAKRVDELRVKLQNEVSKISHSSHNKGSNGRKGSPRWNWKSVLSLLGGNTSSSSEILKAYQLYLAACPFKKISHFFSTQTILNVFEKAEKLHIIDFGIYYGFQWPCFMKVSFFQARMDSADSGDCCNRAALG</sequence>
<gene>
    <name evidence="5" type="ORF">ZIOFF_053937</name>
</gene>
<evidence type="ECO:0000256" key="3">
    <source>
        <dbReference type="PROSITE-ProRule" id="PRU01191"/>
    </source>
</evidence>
<evidence type="ECO:0000313" key="6">
    <source>
        <dbReference type="Proteomes" id="UP000734854"/>
    </source>
</evidence>
<reference evidence="5 6" key="1">
    <citation type="submission" date="2020-08" db="EMBL/GenBank/DDBJ databases">
        <title>Plant Genome Project.</title>
        <authorList>
            <person name="Zhang R.-G."/>
        </authorList>
    </citation>
    <scope>NUCLEOTIDE SEQUENCE [LARGE SCALE GENOMIC DNA]</scope>
    <source>
        <tissue evidence="5">Rhizome</tissue>
    </source>
</reference>